<dbReference type="InterPro" id="IPR011990">
    <property type="entry name" value="TPR-like_helical_dom_sf"/>
</dbReference>
<feature type="chain" id="PRO_5011519766" evidence="3">
    <location>
        <begin position="22"/>
        <end position="1074"/>
    </location>
</feature>
<dbReference type="STRING" id="407022.SAMN05661044_03765"/>
<dbReference type="PROSITE" id="PS50005">
    <property type="entry name" value="TPR"/>
    <property type="match status" value="1"/>
</dbReference>
<accession>A0A1H7U7T7</accession>
<feature type="signal peptide" evidence="3">
    <location>
        <begin position="1"/>
        <end position="21"/>
    </location>
</feature>
<dbReference type="SMART" id="SM00028">
    <property type="entry name" value="TPR"/>
    <property type="match status" value="7"/>
</dbReference>
<dbReference type="RefSeq" id="WP_238383816.1">
    <property type="nucleotide sequence ID" value="NZ_FOAF01000005.1"/>
</dbReference>
<dbReference type="SUPFAM" id="SSF48452">
    <property type="entry name" value="TPR-like"/>
    <property type="match status" value="5"/>
</dbReference>
<dbReference type="PANTHER" id="PTHR12558:SF13">
    <property type="entry name" value="CELL DIVISION CYCLE PROTEIN 27 HOMOLOG"/>
    <property type="match status" value="1"/>
</dbReference>
<dbReference type="Gene3D" id="1.25.40.10">
    <property type="entry name" value="Tetratricopeptide repeat domain"/>
    <property type="match status" value="7"/>
</dbReference>
<dbReference type="Pfam" id="PF13181">
    <property type="entry name" value="TPR_8"/>
    <property type="match status" value="1"/>
</dbReference>
<keyword evidence="5" id="KW-1185">Reference proteome</keyword>
<dbReference type="Pfam" id="PF13174">
    <property type="entry name" value="TPR_6"/>
    <property type="match status" value="4"/>
</dbReference>
<dbReference type="InterPro" id="IPR019734">
    <property type="entry name" value="TPR_rpt"/>
</dbReference>
<evidence type="ECO:0000256" key="3">
    <source>
        <dbReference type="SAM" id="SignalP"/>
    </source>
</evidence>
<keyword evidence="1" id="KW-0802">TPR repeat</keyword>
<reference evidence="5" key="1">
    <citation type="submission" date="2016-10" db="EMBL/GenBank/DDBJ databases">
        <authorList>
            <person name="Varghese N."/>
            <person name="Submissions S."/>
        </authorList>
    </citation>
    <scope>NUCLEOTIDE SEQUENCE [LARGE SCALE GENOMIC DNA]</scope>
    <source>
        <strain evidence="5">DSM 18733</strain>
    </source>
</reference>
<evidence type="ECO:0000256" key="2">
    <source>
        <dbReference type="SAM" id="MobiDB-lite"/>
    </source>
</evidence>
<evidence type="ECO:0000313" key="5">
    <source>
        <dbReference type="Proteomes" id="UP000199421"/>
    </source>
</evidence>
<proteinExistence type="predicted"/>
<dbReference type="Pfam" id="PF13432">
    <property type="entry name" value="TPR_16"/>
    <property type="match status" value="1"/>
</dbReference>
<name>A0A1H7U7T7_OLID1</name>
<protein>
    <submittedName>
        <fullName evidence="4">Tetratricopeptide repeat-containing protein</fullName>
    </submittedName>
</protein>
<feature type="compositionally biased region" description="Basic and acidic residues" evidence="2">
    <location>
        <begin position="1009"/>
        <end position="1023"/>
    </location>
</feature>
<organism evidence="4 5">
    <name type="scientific">Olivibacter domesticus</name>
    <name type="common">Pseudosphingobacterium domesticum</name>
    <dbReference type="NCBI Taxonomy" id="407022"/>
    <lineage>
        <taxon>Bacteria</taxon>
        <taxon>Pseudomonadati</taxon>
        <taxon>Bacteroidota</taxon>
        <taxon>Sphingobacteriia</taxon>
        <taxon>Sphingobacteriales</taxon>
        <taxon>Sphingobacteriaceae</taxon>
        <taxon>Olivibacter</taxon>
    </lineage>
</organism>
<dbReference type="Proteomes" id="UP000199421">
    <property type="component" value="Unassembled WGS sequence"/>
</dbReference>
<feature type="region of interest" description="Disordered" evidence="2">
    <location>
        <begin position="1009"/>
        <end position="1049"/>
    </location>
</feature>
<sequence length="1074" mass="122953">MFKKFTRISLLLSLLSSTAIAQQSAWQSLNQAYKTGMELYEKGKYASAYNQLGKVEEIRTTTTIQEDESDQVSLLKENARFYQAVCALELGNHDAEGLFLKFIKDHPTSSNTKAAYFQVGRSYFAQKNYEKAIEWFKKLDGGNLSGAENTEYRFKLAYSQFMTEDYKAAKPLFERLKDENGQYQEASVYYYAYLAYLDGEYKTALREFERLKGSKTYENSYPYYISALYFLDKRYDDVLAYILPILNKTKQENETEIFRIVGATYFAKNDLVKSKEYYDKFQAQDQGKTQNNQDDYQIGYIAYKNGNYEKAVKELEKLTEPDAYFQSGMIILGDSFVKLGNKESARNAFFRASKLDFDPSMKEQGLLNYAKLSYELEFHQVALEATQEYLKTYPRSKNLDEAKTLLAEVLLSTKNYRAAVDILESIPKRNRDADAAYQKVTYYRGLEYYNERAFENAISIFMRSESNPIEPELLALATYWKAEAMYEVRKYGEATTNFSRFLQSPAAKNTDVYNYANYALAYAAFRNDNFRVSANYFAKFLNSGDPIELNTRNDAIARLGDSYFMLKDYGRAMDQYNHLMSSKAKTQDYALFQSGIIRGLQGDTDGKIGVMTDLLARYPNSNYADDASFEIPYTFFLKGENEIAIQGLQDMIEKYPRSSYVPRALVTIGLVQYNSDNNDAAVKTFQRVVEQYPTTQEAKQALKSIQNVYIDKGDAQGFLDYAGTTAIGDLSTAEQDNITFQVANNYFSRGDYQAAIDAVNAYFDKFPKPIQEKFARFIRAESLYKTGHPQEALHDFNIILNDWTSAYTERTLLSVSNLYLDQKKYNDAIAPLKKLELTAEYKSHYSFAINNLMVAYFNIHDFDNTLMYSRYVKEYEKSSAEDRAKANLYAGKAHMLKGDLKTARKEFDEAVKNSQTIVGAEAKYSVGKLQYEAGEYKVAQETAFDLIKNMPSYDYWVAKSFILLADCYTKLKDEFQAKNTLQSIIENYEGDDDILPAAKERLEKITGKKSDTKKVDDKKKKSDSTNVDSLETDSIKTDSISTDSTKVDSLETDSLQNDAVALDSTATIDNDQHN</sequence>
<keyword evidence="3" id="KW-0732">Signal</keyword>
<evidence type="ECO:0000256" key="1">
    <source>
        <dbReference type="PROSITE-ProRule" id="PRU00339"/>
    </source>
</evidence>
<dbReference type="EMBL" id="FOAF01000005">
    <property type="protein sequence ID" value="SEL92785.1"/>
    <property type="molecule type" value="Genomic_DNA"/>
</dbReference>
<evidence type="ECO:0000313" key="4">
    <source>
        <dbReference type="EMBL" id="SEL92785.1"/>
    </source>
</evidence>
<dbReference type="PANTHER" id="PTHR12558">
    <property type="entry name" value="CELL DIVISION CYCLE 16,23,27"/>
    <property type="match status" value="1"/>
</dbReference>
<dbReference type="AlphaFoldDB" id="A0A1H7U7T7"/>
<feature type="repeat" description="TPR" evidence="1">
    <location>
        <begin position="662"/>
        <end position="695"/>
    </location>
</feature>
<gene>
    <name evidence="4" type="ORF">SAMN05661044_03765</name>
</gene>